<evidence type="ECO:0000256" key="26">
    <source>
        <dbReference type="ARBA" id="ARBA00023203"/>
    </source>
</evidence>
<dbReference type="PROSITE" id="PS51263">
    <property type="entry name" value="ADF_H"/>
    <property type="match status" value="2"/>
</dbReference>
<feature type="domain" description="TIR" evidence="33">
    <location>
        <begin position="1192"/>
        <end position="1337"/>
    </location>
</feature>
<evidence type="ECO:0000256" key="27">
    <source>
        <dbReference type="ARBA" id="ARBA00023212"/>
    </source>
</evidence>
<dbReference type="GO" id="GO:0005789">
    <property type="term" value="C:endoplasmic reticulum membrane"/>
    <property type="evidence" value="ECO:0007669"/>
    <property type="project" value="UniProtKB-SubCell"/>
</dbReference>
<dbReference type="GO" id="GO:0002718">
    <property type="term" value="P:regulation of cytokine production involved in immune response"/>
    <property type="evidence" value="ECO:0007669"/>
    <property type="project" value="UniProtKB-ARBA"/>
</dbReference>
<evidence type="ECO:0000256" key="5">
    <source>
        <dbReference type="ARBA" id="ARBA00004371"/>
    </source>
</evidence>
<dbReference type="SMART" id="SM00369">
    <property type="entry name" value="LRR_TYP"/>
    <property type="match status" value="16"/>
</dbReference>
<evidence type="ECO:0000256" key="30">
    <source>
        <dbReference type="ARBA" id="ARBA00023329"/>
    </source>
</evidence>
<keyword evidence="28" id="KW-0458">Lysosome</keyword>
<evidence type="ECO:0000256" key="6">
    <source>
        <dbReference type="ARBA" id="ARBA00009557"/>
    </source>
</evidence>
<evidence type="ECO:0000256" key="2">
    <source>
        <dbReference type="ARBA" id="ARBA00004177"/>
    </source>
</evidence>
<keyword evidence="13" id="KW-0732">Signal</keyword>
<keyword evidence="18 32" id="KW-1133">Transmembrane helix</keyword>
<keyword evidence="11" id="KW-0433">Leucine-rich repeat</keyword>
<evidence type="ECO:0000256" key="31">
    <source>
        <dbReference type="ARBA" id="ARBA00046617"/>
    </source>
</evidence>
<name>G5AXM8_HETGA</name>
<dbReference type="CDD" id="cd11284">
    <property type="entry name" value="ADF_Twf-C_like"/>
    <property type="match status" value="1"/>
</dbReference>
<keyword evidence="17" id="KW-0391">Immunity</keyword>
<dbReference type="InterPro" id="IPR041283">
    <property type="entry name" value="LRR_12"/>
</dbReference>
<evidence type="ECO:0000256" key="7">
    <source>
        <dbReference type="ARBA" id="ARBA00009634"/>
    </source>
</evidence>
<keyword evidence="22" id="KW-1015">Disulfide bond</keyword>
<dbReference type="GO" id="GO:0051607">
    <property type="term" value="P:defense response to virus"/>
    <property type="evidence" value="ECO:0007669"/>
    <property type="project" value="TreeGrafter"/>
</dbReference>
<gene>
    <name evidence="35" type="ORF">GW7_07749</name>
</gene>
<dbReference type="GO" id="GO:0003779">
    <property type="term" value="F:actin binding"/>
    <property type="evidence" value="ECO:0007669"/>
    <property type="project" value="UniProtKB-KW"/>
</dbReference>
<dbReference type="FunFam" id="3.80.10.10:FF:000037">
    <property type="entry name" value="Toll-like receptor 7"/>
    <property type="match status" value="1"/>
</dbReference>
<dbReference type="PANTHER" id="PTHR47410">
    <property type="entry name" value="TOLL-LIKE RECEPTOR 7-RELATED"/>
    <property type="match status" value="1"/>
</dbReference>
<evidence type="ECO:0000256" key="25">
    <source>
        <dbReference type="ARBA" id="ARBA00023198"/>
    </source>
</evidence>
<keyword evidence="29" id="KW-0449">Lipoprotein</keyword>
<evidence type="ECO:0000256" key="1">
    <source>
        <dbReference type="ARBA" id="ARBA00004115"/>
    </source>
</evidence>
<evidence type="ECO:0000256" key="13">
    <source>
        <dbReference type="ARBA" id="ARBA00022729"/>
    </source>
</evidence>
<keyword evidence="24" id="KW-0325">Glycoprotein</keyword>
<evidence type="ECO:0000256" key="22">
    <source>
        <dbReference type="ARBA" id="ARBA00023157"/>
    </source>
</evidence>
<dbReference type="FunFam" id="3.40.20.10:FF:000012">
    <property type="entry name" value="Twinfilin-1 isoform 1"/>
    <property type="match status" value="1"/>
</dbReference>
<dbReference type="GO" id="GO:0005768">
    <property type="term" value="C:endosome"/>
    <property type="evidence" value="ECO:0007669"/>
    <property type="project" value="UniProtKB-SubCell"/>
</dbReference>
<dbReference type="Proteomes" id="UP000006813">
    <property type="component" value="Unassembled WGS sequence"/>
</dbReference>
<evidence type="ECO:0000259" key="34">
    <source>
        <dbReference type="PROSITE" id="PS51263"/>
    </source>
</evidence>
<evidence type="ECO:0000256" key="19">
    <source>
        <dbReference type="ARBA" id="ARBA00022990"/>
    </source>
</evidence>
<dbReference type="Pfam" id="PF18837">
    <property type="entry name" value="LRR_12"/>
    <property type="match status" value="1"/>
</dbReference>
<keyword evidence="9" id="KW-0963">Cytoplasm</keyword>
<keyword evidence="16" id="KW-0256">Endoplasmic reticulum</keyword>
<comment type="similarity">
    <text evidence="6">Belongs to the actin-binding proteins ADF family. Twinfilin subfamily.</text>
</comment>
<evidence type="ECO:0000256" key="29">
    <source>
        <dbReference type="ARBA" id="ARBA00023288"/>
    </source>
</evidence>
<keyword evidence="14" id="KW-0677">Repeat</keyword>
<dbReference type="SMART" id="SM00102">
    <property type="entry name" value="ADF"/>
    <property type="match status" value="2"/>
</dbReference>
<dbReference type="GO" id="GO:1902533">
    <property type="term" value="P:positive regulation of intracellular signal transduction"/>
    <property type="evidence" value="ECO:0007669"/>
    <property type="project" value="UniProtKB-ARBA"/>
</dbReference>
<dbReference type="GO" id="GO:0045087">
    <property type="term" value="P:innate immune response"/>
    <property type="evidence" value="ECO:0007669"/>
    <property type="project" value="UniProtKB-KW"/>
</dbReference>
<evidence type="ECO:0000256" key="10">
    <source>
        <dbReference type="ARBA" id="ARBA00022588"/>
    </source>
</evidence>
<dbReference type="GO" id="GO:0032755">
    <property type="term" value="P:positive regulation of interleukin-6 production"/>
    <property type="evidence" value="ECO:0007669"/>
    <property type="project" value="UniProtKB-ARBA"/>
</dbReference>
<dbReference type="SUPFAM" id="SSF55753">
    <property type="entry name" value="Actin depolymerizing proteins"/>
    <property type="match status" value="2"/>
</dbReference>
<dbReference type="InterPro" id="IPR035897">
    <property type="entry name" value="Toll_tir_struct_dom_sf"/>
</dbReference>
<keyword evidence="21" id="KW-0564">Palmitate</keyword>
<dbReference type="InterPro" id="IPR032675">
    <property type="entry name" value="LRR_dom_sf"/>
</dbReference>
<evidence type="ECO:0000256" key="18">
    <source>
        <dbReference type="ARBA" id="ARBA00022989"/>
    </source>
</evidence>
<dbReference type="InParanoid" id="G5AXM8"/>
<evidence type="ECO:0000256" key="23">
    <source>
        <dbReference type="ARBA" id="ARBA00023170"/>
    </source>
</evidence>
<keyword evidence="25" id="KW-0395">Inflammatory response</keyword>
<proteinExistence type="inferred from homology"/>
<dbReference type="Pfam" id="PF13855">
    <property type="entry name" value="LRR_8"/>
    <property type="match status" value="3"/>
</dbReference>
<keyword evidence="12 32" id="KW-0812">Transmembrane</keyword>
<feature type="domain" description="ADF-H" evidence="34">
    <location>
        <begin position="177"/>
        <end position="313"/>
    </location>
</feature>
<evidence type="ECO:0000256" key="9">
    <source>
        <dbReference type="ARBA" id="ARBA00022490"/>
    </source>
</evidence>
<dbReference type="SUPFAM" id="SSF52058">
    <property type="entry name" value="L domain-like"/>
    <property type="match status" value="3"/>
</dbReference>
<dbReference type="Gene3D" id="3.40.50.10140">
    <property type="entry name" value="Toll/interleukin-1 receptor homology (TIR) domain"/>
    <property type="match status" value="1"/>
</dbReference>
<evidence type="ECO:0000256" key="21">
    <source>
        <dbReference type="ARBA" id="ARBA00023139"/>
    </source>
</evidence>
<evidence type="ECO:0000256" key="4">
    <source>
        <dbReference type="ARBA" id="ARBA00004262"/>
    </source>
</evidence>
<dbReference type="GO" id="GO:0032481">
    <property type="term" value="P:positive regulation of type I interferon production"/>
    <property type="evidence" value="ECO:0007669"/>
    <property type="project" value="UniProtKB-ARBA"/>
</dbReference>
<evidence type="ECO:0000256" key="16">
    <source>
        <dbReference type="ARBA" id="ARBA00022824"/>
    </source>
</evidence>
<dbReference type="GO" id="GO:0005764">
    <property type="term" value="C:lysosome"/>
    <property type="evidence" value="ECO:0007669"/>
    <property type="project" value="UniProtKB-SubCell"/>
</dbReference>
<dbReference type="CDD" id="cd11285">
    <property type="entry name" value="ADF_Twf-N_like"/>
    <property type="match status" value="1"/>
</dbReference>
<dbReference type="InterPro" id="IPR000157">
    <property type="entry name" value="TIR_dom"/>
</dbReference>
<sequence>MAHQTGIHATEELKEFFAKARAGSVRLIKVIIEDEQLVLGASQEPMGRWDQDYDRAVLPLLDAQQPCYMLFRLDSQNAQGFEWLFLAWSPDNSPVRLKMLYAATRATVKKEFGGGHIKDELFGTVKDDLSFAGYQKHLSSCAAPAPLTSAERELQQIRINEVKTEISVESKHQTLQGLAFPLQPEAQRALQQLKQKTINYIQLKLDLERETIELVHTEPTDVIQLPSRVPRDAARYHFFLYKHTHEGDPLESVVFIYSMPGYKCSIKERMLYSSCKSRLLDSVEQDFQLEISKKIEIGDGAELTAEFLYDEVHPKQHAFKQAFAKPKGPGGKRGHKRLIRGPVQAVALAEALALGALPAFLPCELQPHGVVNCNWLFLKSVPRFSAAAPRSNVTSLSLLSNRIHHLHNSDFVHLPNLRHLNLKWNCPPTGLSPMHFPCHMTIEPKTFLAVPTLEDLNLSYNSITTVPALPSSLVNLTLSHTNILVLDSTSLTGLPALRVLFMDGNCYYKNPCHQALEVAPGALLGLGNLTHLSLKYNNLTKVPRDLPPSLEFLLLSYNHIFKLEPGDLVNLTALRVLDVGGNCRRCDHARNPCVECLNKTLQLHPNTFSHLSHLEGLVLKDSSLHTLEPRWFRGLENLTVLDLSENFLYDSITKTRAFQGLARLRKLNLSFNYCKRVSFAHLQLAPSFGNLTSLQELDMNGIFFRSLSENTLKPLTHLPLLQTLNLQMNFINQAQLSIFGAFPGLRFVDLSDNRISGAPTQKGLGEADDREQVWLGPEDLAPAPLGNPTSEDFMPSCKHFPFTLDLSGNNLVTVKSEMFTNLSRLQCLILSHNCIAQAVNGSQFQTLTSLQVLDVSHNKLDLYHGHSFTELPQLKALDLSYNSQPFGMQGIGHNLSFVARLHKLQYLSLAHNGINSRVNPRLCSSSLRALDFSGNTVSSMWAEGDLYLHFFQGLQGLLWLDLSHNHLHTLLPCNLDSLPKSLTLLLLRDNYLAFFNWSSLVLLPNLQTLDLAGNQLKALTNGTLPNGTQLQRLDVSGNSISFVASGFFALATKLRELNLSDNILRTIDSSWFGTLAGSLKVLDVSANPLHCTCGAAFVDFLLEVQAAVPGLPNHIKCGSPSQLQGRSIFAQDLRLCLDEALSWYCFGLSLLVVALGLVVPVLQHLCGWDLWYCFHLGLTWLPRWGPSGAQALPYDAFVIFDKTQGAVADWVYQELRVQLEERRGFRALRLCLEERDWVPGKTLFENLWASIYGSCKTVFVLAHTDRVSGLLRTGFLLAQQRLLEDRKDIVVLVILSPDAHRSRYVRLRQRLCHRSVLFWPQQPRGQGSFWAQLSTALTRDNRHFYNQNFCRGLAAE</sequence>
<dbReference type="InterPro" id="IPR029006">
    <property type="entry name" value="ADF-H/Gelsolin-like_dom_sf"/>
</dbReference>
<evidence type="ECO:0000256" key="20">
    <source>
        <dbReference type="ARBA" id="ARBA00023136"/>
    </source>
</evidence>
<dbReference type="GO" id="GO:0030837">
    <property type="term" value="P:negative regulation of actin filament polymerization"/>
    <property type="evidence" value="ECO:0007669"/>
    <property type="project" value="UniProtKB-ARBA"/>
</dbReference>
<dbReference type="GO" id="GO:0005856">
    <property type="term" value="C:cytoskeleton"/>
    <property type="evidence" value="ECO:0007669"/>
    <property type="project" value="UniProtKB-SubCell"/>
</dbReference>
<dbReference type="Gene3D" id="3.80.10.10">
    <property type="entry name" value="Ribonuclease Inhibitor"/>
    <property type="match status" value="1"/>
</dbReference>
<dbReference type="GO" id="GO:0006954">
    <property type="term" value="P:inflammatory response"/>
    <property type="evidence" value="ECO:0007669"/>
    <property type="project" value="UniProtKB-KW"/>
</dbReference>
<feature type="domain" description="ADF-H" evidence="34">
    <location>
        <begin position="4"/>
        <end position="139"/>
    </location>
</feature>
<keyword evidence="10" id="KW-0399">Innate immunity</keyword>
<dbReference type="FunCoup" id="G5AXM8">
    <property type="interactions" value="108"/>
</dbReference>
<protein>
    <recommendedName>
        <fullName evidence="8">Toll-like receptor 9</fullName>
    </recommendedName>
</protein>
<keyword evidence="27" id="KW-0206">Cytoskeleton</keyword>
<evidence type="ECO:0000256" key="28">
    <source>
        <dbReference type="ARBA" id="ARBA00023228"/>
    </source>
</evidence>
<evidence type="ECO:0000256" key="3">
    <source>
        <dbReference type="ARBA" id="ARBA00004245"/>
    </source>
</evidence>
<dbReference type="PROSITE" id="PS50104">
    <property type="entry name" value="TIR"/>
    <property type="match status" value="1"/>
</dbReference>
<evidence type="ECO:0000256" key="24">
    <source>
        <dbReference type="ARBA" id="ARBA00023180"/>
    </source>
</evidence>
<evidence type="ECO:0000256" key="32">
    <source>
        <dbReference type="SAM" id="Phobius"/>
    </source>
</evidence>
<dbReference type="InterPro" id="IPR002108">
    <property type="entry name" value="ADF-H"/>
</dbReference>
<dbReference type="GO" id="GO:0002224">
    <property type="term" value="P:toll-like receptor signaling pathway"/>
    <property type="evidence" value="ECO:0007669"/>
    <property type="project" value="TreeGrafter"/>
</dbReference>
<comment type="subcellular location">
    <subcellularLocation>
        <location evidence="3">Cytoplasm</location>
        <location evidence="3">Cytoskeleton</location>
    </subcellularLocation>
    <subcellularLocation>
        <location evidence="4">Cytoplasmic vesicle</location>
        <location evidence="4">Phagosome</location>
    </subcellularLocation>
    <subcellularLocation>
        <location evidence="1">Endoplasmic reticulum membrane</location>
        <topology evidence="1">Single-pass type I membrane protein</topology>
    </subcellularLocation>
    <subcellularLocation>
        <location evidence="2">Endosome</location>
    </subcellularLocation>
    <subcellularLocation>
        <location evidence="5">Lysosome</location>
    </subcellularLocation>
</comment>
<evidence type="ECO:0000256" key="8">
    <source>
        <dbReference type="ARBA" id="ARBA00017400"/>
    </source>
</evidence>
<evidence type="ECO:0000313" key="36">
    <source>
        <dbReference type="Proteomes" id="UP000006813"/>
    </source>
</evidence>
<dbReference type="SMART" id="SM00255">
    <property type="entry name" value="TIR"/>
    <property type="match status" value="1"/>
</dbReference>
<dbReference type="PANTHER" id="PTHR47410:SF3">
    <property type="entry name" value="TOLL-LIKE RECEPTOR 9"/>
    <property type="match status" value="1"/>
</dbReference>
<dbReference type="Gene3D" id="3.40.20.10">
    <property type="entry name" value="Severin"/>
    <property type="match status" value="2"/>
</dbReference>
<keyword evidence="19" id="KW-0007">Acetylation</keyword>
<dbReference type="InterPro" id="IPR003591">
    <property type="entry name" value="Leu-rich_rpt_typical-subtyp"/>
</dbReference>
<dbReference type="SMART" id="SM00365">
    <property type="entry name" value="LRR_SD22"/>
    <property type="match status" value="7"/>
</dbReference>
<organism evidence="35 36">
    <name type="scientific">Heterocephalus glaber</name>
    <name type="common">Naked mole rat</name>
    <dbReference type="NCBI Taxonomy" id="10181"/>
    <lineage>
        <taxon>Eukaryota</taxon>
        <taxon>Metazoa</taxon>
        <taxon>Chordata</taxon>
        <taxon>Craniata</taxon>
        <taxon>Vertebrata</taxon>
        <taxon>Euteleostomi</taxon>
        <taxon>Mammalia</taxon>
        <taxon>Eutheria</taxon>
        <taxon>Euarchontoglires</taxon>
        <taxon>Glires</taxon>
        <taxon>Rodentia</taxon>
        <taxon>Hystricomorpha</taxon>
        <taxon>Bathyergidae</taxon>
        <taxon>Heterocephalus</taxon>
    </lineage>
</organism>
<evidence type="ECO:0000313" key="35">
    <source>
        <dbReference type="EMBL" id="EHB01789.1"/>
    </source>
</evidence>
<dbReference type="SUPFAM" id="SSF52200">
    <property type="entry name" value="Toll/Interleukin receptor TIR domain"/>
    <property type="match status" value="1"/>
</dbReference>
<evidence type="ECO:0000256" key="17">
    <source>
        <dbReference type="ARBA" id="ARBA00022859"/>
    </source>
</evidence>
<dbReference type="STRING" id="10181.G5AXM8"/>
<keyword evidence="15" id="KW-0967">Endosome</keyword>
<keyword evidence="23 35" id="KW-0675">Receptor</keyword>
<reference evidence="35 36" key="1">
    <citation type="journal article" date="2011" name="Nature">
        <title>Genome sequencing reveals insights into physiology and longevity of the naked mole rat.</title>
        <authorList>
            <person name="Kim E.B."/>
            <person name="Fang X."/>
            <person name="Fushan A.A."/>
            <person name="Huang Z."/>
            <person name="Lobanov A.V."/>
            <person name="Han L."/>
            <person name="Marino S.M."/>
            <person name="Sun X."/>
            <person name="Turanov A.A."/>
            <person name="Yang P."/>
            <person name="Yim S.H."/>
            <person name="Zhao X."/>
            <person name="Kasaikina M.V."/>
            <person name="Stoletzki N."/>
            <person name="Peng C."/>
            <person name="Polak P."/>
            <person name="Xiong Z."/>
            <person name="Kiezun A."/>
            <person name="Zhu Y."/>
            <person name="Chen Y."/>
            <person name="Kryukov G.V."/>
            <person name="Zhang Q."/>
            <person name="Peshkin L."/>
            <person name="Yang L."/>
            <person name="Bronson R.T."/>
            <person name="Buffenstein R."/>
            <person name="Wang B."/>
            <person name="Han C."/>
            <person name="Li Q."/>
            <person name="Chen L."/>
            <person name="Zhao W."/>
            <person name="Sunyaev S.R."/>
            <person name="Park T.J."/>
            <person name="Zhang G."/>
            <person name="Wang J."/>
            <person name="Gladyshev V.N."/>
        </authorList>
    </citation>
    <scope>NUCLEOTIDE SEQUENCE [LARGE SCALE GENOMIC DNA]</scope>
</reference>
<keyword evidence="20 32" id="KW-0472">Membrane</keyword>
<dbReference type="Pfam" id="PF00241">
    <property type="entry name" value="Cofilin_ADF"/>
    <property type="match status" value="2"/>
</dbReference>
<feature type="transmembrane region" description="Helical" evidence="32">
    <location>
        <begin position="1141"/>
        <end position="1162"/>
    </location>
</feature>
<dbReference type="GO" id="GO:0005886">
    <property type="term" value="C:plasma membrane"/>
    <property type="evidence" value="ECO:0007669"/>
    <property type="project" value="TreeGrafter"/>
</dbReference>
<accession>G5AXM8</accession>
<evidence type="ECO:0000256" key="11">
    <source>
        <dbReference type="ARBA" id="ARBA00022614"/>
    </source>
</evidence>
<evidence type="ECO:0000259" key="33">
    <source>
        <dbReference type="PROSITE" id="PS50104"/>
    </source>
</evidence>
<dbReference type="EMBL" id="JH167404">
    <property type="protein sequence ID" value="EHB01789.1"/>
    <property type="molecule type" value="Genomic_DNA"/>
</dbReference>
<dbReference type="InterPro" id="IPR001611">
    <property type="entry name" value="Leu-rich_rpt"/>
</dbReference>
<dbReference type="GO" id="GO:0032009">
    <property type="term" value="C:early phagosome"/>
    <property type="evidence" value="ECO:0007669"/>
    <property type="project" value="UniProtKB-ARBA"/>
</dbReference>
<dbReference type="FunFam" id="3.40.50.10140:FF:000003">
    <property type="entry name" value="Toll-like receptor 7"/>
    <property type="match status" value="1"/>
</dbReference>
<evidence type="ECO:0000256" key="14">
    <source>
        <dbReference type="ARBA" id="ARBA00022737"/>
    </source>
</evidence>
<dbReference type="eggNOG" id="KOG4641">
    <property type="taxonomic scope" value="Eukaryota"/>
</dbReference>
<dbReference type="GO" id="GO:0007249">
    <property type="term" value="P:canonical NF-kappaB signal transduction"/>
    <property type="evidence" value="ECO:0007669"/>
    <property type="project" value="TreeGrafter"/>
</dbReference>
<comment type="similarity">
    <text evidence="7">Belongs to the Toll-like receptor family.</text>
</comment>
<comment type="subunit">
    <text evidence="31">Monomer and homodimer. Exists as a monomer in the absence of unmethylated cytidine-phosphate-guanosine (CpG) ligand. Proteolytic processing of an insertion loop (Z-loop) is required for homodimerization upon binding to the unmethylated CpG ligand leading to its activation. Interacts with MYD88 via their respective TIR domains. Interacts with BTK. Interacts (via transmembrane domain) with UNC93B1. Interacts with CD300LH; the interaction may promote full activation of TLR9-triggered innate responses. Interacts with CNPY3 and HSP90B1; this interaction is required for proper folding in the endoplasmic reticulum. Interacts with SMPDL3B. Interacts with CD82; this interaction is essential for TLR9-dependent myddosome formation in response to CpG stimulation.</text>
</comment>
<evidence type="ECO:0000256" key="12">
    <source>
        <dbReference type="ARBA" id="ARBA00022692"/>
    </source>
</evidence>
<dbReference type="FunFam" id="3.40.20.10:FF:000007">
    <property type="entry name" value="Twinfilin-1 isoform 1"/>
    <property type="match status" value="1"/>
</dbReference>
<keyword evidence="30" id="KW-0968">Cytoplasmic vesicle</keyword>
<evidence type="ECO:0000256" key="15">
    <source>
        <dbReference type="ARBA" id="ARBA00022753"/>
    </source>
</evidence>
<dbReference type="PROSITE" id="PS51450">
    <property type="entry name" value="LRR"/>
    <property type="match status" value="3"/>
</dbReference>
<dbReference type="GO" id="GO:0038187">
    <property type="term" value="F:pattern recognition receptor activity"/>
    <property type="evidence" value="ECO:0007669"/>
    <property type="project" value="TreeGrafter"/>
</dbReference>
<keyword evidence="26" id="KW-0009">Actin-binding</keyword>